<dbReference type="PROSITE" id="PS50157">
    <property type="entry name" value="ZINC_FINGER_C2H2_2"/>
    <property type="match status" value="1"/>
</dbReference>
<evidence type="ECO:0000256" key="2">
    <source>
        <dbReference type="ARBA" id="ARBA00022737"/>
    </source>
</evidence>
<evidence type="ECO:0000313" key="7">
    <source>
        <dbReference type="EMBL" id="KAG5173549.1"/>
    </source>
</evidence>
<reference evidence="7" key="1">
    <citation type="submission" date="2021-02" db="EMBL/GenBank/DDBJ databases">
        <title>Psilocybe cubensis genome.</title>
        <authorList>
            <person name="Mckernan K.J."/>
            <person name="Crawford S."/>
            <person name="Trippe A."/>
            <person name="Kane L.T."/>
            <person name="Mclaughlin S."/>
        </authorList>
    </citation>
    <scope>NUCLEOTIDE SEQUENCE [LARGE SCALE GENOMIC DNA]</scope>
    <source>
        <strain evidence="7">MGC-MH-2018</strain>
    </source>
</reference>
<sequence>MHYCDCGDYFYDWNALKEHWVQSPRHDYCQYCNEHVGHILDHYEECHHYCGPCRRVFRSEFGLHEHLRQSERHRDMYCGSCRRLFMSPNNLNAHLNSSIHRTKDVICPFKCGATFVSNSALVLHLENGGCKSGINQTIINRYVREYDTNNVITDPSRMITGGSSVGDITYIATERSWNGCGYECVLCHKVHHSLLSLNQHLASPKHKDKIYICRGPDCSMRFPALSGLVQHVESNKCGVARFKSVQNAMNSMLGQVGRITM</sequence>
<dbReference type="Gene3D" id="3.30.160.60">
    <property type="entry name" value="Classic Zinc Finger"/>
    <property type="match status" value="1"/>
</dbReference>
<accession>A0A8H7Y9X3</accession>
<evidence type="ECO:0000256" key="3">
    <source>
        <dbReference type="ARBA" id="ARBA00022771"/>
    </source>
</evidence>
<dbReference type="PANTHER" id="PTHR24379">
    <property type="entry name" value="KRAB AND ZINC FINGER DOMAIN-CONTAINING"/>
    <property type="match status" value="1"/>
</dbReference>
<dbReference type="PANTHER" id="PTHR24379:SF121">
    <property type="entry name" value="C2H2-TYPE DOMAIN-CONTAINING PROTEIN"/>
    <property type="match status" value="1"/>
</dbReference>
<dbReference type="SUPFAM" id="SSF57667">
    <property type="entry name" value="beta-beta-alpha zinc fingers"/>
    <property type="match status" value="2"/>
</dbReference>
<keyword evidence="2" id="KW-0677">Repeat</keyword>
<proteinExistence type="predicted"/>
<dbReference type="InterPro" id="IPR036236">
    <property type="entry name" value="Znf_C2H2_sf"/>
</dbReference>
<feature type="domain" description="C2H2-type" evidence="6">
    <location>
        <begin position="76"/>
        <end position="105"/>
    </location>
</feature>
<dbReference type="EMBL" id="JAFIQS010000001">
    <property type="protein sequence ID" value="KAG5173549.1"/>
    <property type="molecule type" value="Genomic_DNA"/>
</dbReference>
<organism evidence="7">
    <name type="scientific">Psilocybe cubensis</name>
    <name type="common">Psychedelic mushroom</name>
    <name type="synonym">Stropharia cubensis</name>
    <dbReference type="NCBI Taxonomy" id="181762"/>
    <lineage>
        <taxon>Eukaryota</taxon>
        <taxon>Fungi</taxon>
        <taxon>Dikarya</taxon>
        <taxon>Basidiomycota</taxon>
        <taxon>Agaricomycotina</taxon>
        <taxon>Agaricomycetes</taxon>
        <taxon>Agaricomycetidae</taxon>
        <taxon>Agaricales</taxon>
        <taxon>Agaricineae</taxon>
        <taxon>Strophariaceae</taxon>
        <taxon>Psilocybe</taxon>
    </lineage>
</organism>
<keyword evidence="1" id="KW-0479">Metal-binding</keyword>
<gene>
    <name evidence="7" type="ORF">JR316_000206</name>
</gene>
<evidence type="ECO:0000256" key="4">
    <source>
        <dbReference type="ARBA" id="ARBA00022833"/>
    </source>
</evidence>
<comment type="caution">
    <text evidence="7">The sequence shown here is derived from an EMBL/GenBank/DDBJ whole genome shotgun (WGS) entry which is preliminary data.</text>
</comment>
<dbReference type="InterPro" id="IPR013087">
    <property type="entry name" value="Znf_C2H2_type"/>
</dbReference>
<evidence type="ECO:0000259" key="6">
    <source>
        <dbReference type="PROSITE" id="PS50157"/>
    </source>
</evidence>
<dbReference type="SMART" id="SM00355">
    <property type="entry name" value="ZnF_C2H2"/>
    <property type="match status" value="5"/>
</dbReference>
<protein>
    <recommendedName>
        <fullName evidence="6">C2H2-type domain-containing protein</fullName>
    </recommendedName>
</protein>
<evidence type="ECO:0000256" key="5">
    <source>
        <dbReference type="PROSITE-ProRule" id="PRU00042"/>
    </source>
</evidence>
<keyword evidence="3 5" id="KW-0863">Zinc-finger</keyword>
<dbReference type="GO" id="GO:0008270">
    <property type="term" value="F:zinc ion binding"/>
    <property type="evidence" value="ECO:0007669"/>
    <property type="project" value="UniProtKB-KW"/>
</dbReference>
<dbReference type="AlphaFoldDB" id="A0A8H7Y9X3"/>
<dbReference type="OrthoDB" id="6077919at2759"/>
<name>A0A8H7Y9X3_PSICU</name>
<keyword evidence="4" id="KW-0862">Zinc</keyword>
<dbReference type="PROSITE" id="PS00028">
    <property type="entry name" value="ZINC_FINGER_C2H2_1"/>
    <property type="match status" value="1"/>
</dbReference>
<dbReference type="Pfam" id="PF12874">
    <property type="entry name" value="zf-met"/>
    <property type="match status" value="2"/>
</dbReference>
<evidence type="ECO:0000256" key="1">
    <source>
        <dbReference type="ARBA" id="ARBA00022723"/>
    </source>
</evidence>